<keyword evidence="5" id="KW-0012">Acyltransferase</keyword>
<dbReference type="InterPro" id="IPR020841">
    <property type="entry name" value="PKS_Beta-ketoAc_synthase_dom"/>
</dbReference>
<evidence type="ECO:0000313" key="6">
    <source>
        <dbReference type="Proteomes" id="UP001595530"/>
    </source>
</evidence>
<dbReference type="Pfam" id="PF02801">
    <property type="entry name" value="Ketoacyl-synt_C"/>
    <property type="match status" value="1"/>
</dbReference>
<dbReference type="PANTHER" id="PTHR11712:SF320">
    <property type="entry name" value="BETA-KETOACYL SYNTHASE"/>
    <property type="match status" value="1"/>
</dbReference>
<dbReference type="InterPro" id="IPR000794">
    <property type="entry name" value="Beta-ketoacyl_synthase"/>
</dbReference>
<dbReference type="EMBL" id="JBHRTP010000023">
    <property type="protein sequence ID" value="MFC3107950.1"/>
    <property type="molecule type" value="Genomic_DNA"/>
</dbReference>
<protein>
    <submittedName>
        <fullName evidence="5">Beta-ketoacyl-ACP synthase</fullName>
        <ecNumber evidence="5">2.3.1.179</ecNumber>
    </submittedName>
</protein>
<reference evidence="6" key="1">
    <citation type="journal article" date="2019" name="Int. J. Syst. Evol. Microbiol.">
        <title>The Global Catalogue of Microorganisms (GCM) 10K type strain sequencing project: providing services to taxonomists for standard genome sequencing and annotation.</title>
        <authorList>
            <consortium name="The Broad Institute Genomics Platform"/>
            <consortium name="The Broad Institute Genome Sequencing Center for Infectious Disease"/>
            <person name="Wu L."/>
            <person name="Ma J."/>
        </authorList>
    </citation>
    <scope>NUCLEOTIDE SEQUENCE [LARGE SCALE GENOMIC DNA]</scope>
    <source>
        <strain evidence="6">KCTC 42986</strain>
    </source>
</reference>
<keyword evidence="6" id="KW-1185">Reference proteome</keyword>
<dbReference type="Gene3D" id="3.40.47.10">
    <property type="match status" value="1"/>
</dbReference>
<dbReference type="SUPFAM" id="SSF53901">
    <property type="entry name" value="Thiolase-like"/>
    <property type="match status" value="2"/>
</dbReference>
<evidence type="ECO:0000256" key="2">
    <source>
        <dbReference type="ARBA" id="ARBA00022679"/>
    </source>
</evidence>
<feature type="domain" description="Ketosynthase family 3 (KS3)" evidence="4">
    <location>
        <begin position="1"/>
        <end position="395"/>
    </location>
</feature>
<dbReference type="Pfam" id="PF00109">
    <property type="entry name" value="ketoacyl-synt"/>
    <property type="match status" value="1"/>
</dbReference>
<sequence length="396" mass="40294">MFYLNQLGMVCALGSTHDAVKRRLLVDARSGLVATDAYSAGRTLALGLVDAVLPSAASLPAAHRSRNNQLALAALAQIRLAVDATIDRYGAARIGIVLGTSTSGIAESEAAVREYVAHGALPAQFHYGQQELGSPAAMLAATLGISGPAYVHSSACASSAKAMASAARLLKMGVCDAVVTGGVDSLCAFTVAGFSALESVSTAPCNPLSVNRNGINIGEGAALFLMSREAEHGAATVALRGWGESSDGHHMSAPDPSGAGARLAIEQALQRACVTASQIDYVNLHGTATAQNDAMESRVVHALFGDSTAVSSTKPFTGHALGAAGALEAGICWLAMQEDNADGVLPPHLWDGAADPALPQLNVAAPGSRLGRPLQWALSNSFAFGGANATLLFGRG</sequence>
<dbReference type="Proteomes" id="UP001595530">
    <property type="component" value="Unassembled WGS sequence"/>
</dbReference>
<dbReference type="RefSeq" id="WP_390323851.1">
    <property type="nucleotide sequence ID" value="NZ_JBHRTP010000023.1"/>
</dbReference>
<comment type="caution">
    <text evidence="5">The sequence shown here is derived from an EMBL/GenBank/DDBJ whole genome shotgun (WGS) entry which is preliminary data.</text>
</comment>
<dbReference type="NCBIfam" id="NF006618">
    <property type="entry name" value="PRK09185.1"/>
    <property type="match status" value="1"/>
</dbReference>
<dbReference type="InterPro" id="IPR016039">
    <property type="entry name" value="Thiolase-like"/>
</dbReference>
<evidence type="ECO:0000259" key="4">
    <source>
        <dbReference type="PROSITE" id="PS52004"/>
    </source>
</evidence>
<dbReference type="PROSITE" id="PS52004">
    <property type="entry name" value="KS3_2"/>
    <property type="match status" value="1"/>
</dbReference>
<gene>
    <name evidence="5" type="ORF">ACFOFO_08250</name>
</gene>
<proteinExistence type="inferred from homology"/>
<dbReference type="PANTHER" id="PTHR11712">
    <property type="entry name" value="POLYKETIDE SYNTHASE-RELATED"/>
    <property type="match status" value="1"/>
</dbReference>
<evidence type="ECO:0000256" key="1">
    <source>
        <dbReference type="ARBA" id="ARBA00008467"/>
    </source>
</evidence>
<dbReference type="InterPro" id="IPR014031">
    <property type="entry name" value="Ketoacyl_synth_C"/>
</dbReference>
<dbReference type="GO" id="GO:0004315">
    <property type="term" value="F:3-oxoacyl-[acyl-carrier-protein] synthase activity"/>
    <property type="evidence" value="ECO:0007669"/>
    <property type="project" value="UniProtKB-EC"/>
</dbReference>
<dbReference type="SMART" id="SM00825">
    <property type="entry name" value="PKS_KS"/>
    <property type="match status" value="1"/>
</dbReference>
<evidence type="ECO:0000256" key="3">
    <source>
        <dbReference type="RuleBase" id="RU003694"/>
    </source>
</evidence>
<accession>A0ABV7F1R6</accession>
<keyword evidence="2 3" id="KW-0808">Transferase</keyword>
<dbReference type="InterPro" id="IPR014030">
    <property type="entry name" value="Ketoacyl_synth_N"/>
</dbReference>
<evidence type="ECO:0000313" key="5">
    <source>
        <dbReference type="EMBL" id="MFC3107950.1"/>
    </source>
</evidence>
<name>A0ABV7F1R6_9BURK</name>
<dbReference type="EC" id="2.3.1.179" evidence="5"/>
<comment type="similarity">
    <text evidence="1 3">Belongs to the thiolase-like superfamily. Beta-ketoacyl-ACP synthases family.</text>
</comment>
<organism evidence="5 6">
    <name type="scientific">Undibacterium arcticum</name>
    <dbReference type="NCBI Taxonomy" id="1762892"/>
    <lineage>
        <taxon>Bacteria</taxon>
        <taxon>Pseudomonadati</taxon>
        <taxon>Pseudomonadota</taxon>
        <taxon>Betaproteobacteria</taxon>
        <taxon>Burkholderiales</taxon>
        <taxon>Oxalobacteraceae</taxon>
        <taxon>Undibacterium</taxon>
    </lineage>
</organism>